<feature type="region of interest" description="Disordered" evidence="1">
    <location>
        <begin position="1"/>
        <end position="32"/>
    </location>
</feature>
<sequence>MLHRNPNDPSPINGRTPDEQNPLDAHGPGLTGSKHLIPHSRIVMIDALLHRAGIPQKFEEHHNRERKTGSGRPRLLSDAAALTLFCAAAVEGLPMYASVVAEILFERLEPASRDLLQLTDEPTLAQCYDRVQHSIGRMLTPIDPKPAKYHRRMTKEEQQQNEARRAEDASVLAEKQTELEWLCNQLICAPVLADPSILDGWEGNVTMDATAIAVYSKRGHSRSYASIETDAAWYRRDQNHEVPTDDKKARIAFFGYEMHLVTPADNTPRISNAGQNKTKDFCRPILGISWTRPSFEPPAYGLKALTNMFSRYEQYMRGGLVIADRGYFANAKPETLQLPVRALGMGIVTDYRDDQLGIHGDHAGALQIEGAFYCPAMPKALIEATIDSREKRIDEETRLKRIDRRALYLFRRKEKPDADGYTPMMCPAAGPNATVTCAHKPKDAERNASKDLWEIPNPVSHPGQVCNQHSVVFPPTAGAKFLQDLRFGTEAWDLLYSRARNFIESTNAFIKDEGLIALGVAGRRRLRGHSKQFLIASMLIFAANLRRINTYKWEQVNIIEPPKTRRRDRLDDYRWTPPARKEEATTFIAGGYQLIEETIINNNEAPHA</sequence>
<dbReference type="KEGG" id="cpoi:OE229_02700"/>
<proteinExistence type="predicted"/>
<organism evidence="2 3">
    <name type="scientific">Curtobacterium poinsettiae</name>
    <dbReference type="NCBI Taxonomy" id="159612"/>
    <lineage>
        <taxon>Bacteria</taxon>
        <taxon>Bacillati</taxon>
        <taxon>Actinomycetota</taxon>
        <taxon>Actinomycetes</taxon>
        <taxon>Micrococcales</taxon>
        <taxon>Microbacteriaceae</taxon>
        <taxon>Curtobacterium</taxon>
    </lineage>
</organism>
<dbReference type="Proteomes" id="UP001062223">
    <property type="component" value="Chromosome"/>
</dbReference>
<gene>
    <name evidence="2" type="ORF">OE229_02700</name>
</gene>
<dbReference type="RefSeq" id="WP_262139601.1">
    <property type="nucleotide sequence ID" value="NZ_CP106879.1"/>
</dbReference>
<accession>A0A9Q9P966</accession>
<dbReference type="EMBL" id="CP106879">
    <property type="protein sequence ID" value="UYC81389.1"/>
    <property type="molecule type" value="Genomic_DNA"/>
</dbReference>
<evidence type="ECO:0000313" key="2">
    <source>
        <dbReference type="EMBL" id="UYC81389.1"/>
    </source>
</evidence>
<dbReference type="AlphaFoldDB" id="A0A9Q9P966"/>
<evidence type="ECO:0000256" key="1">
    <source>
        <dbReference type="SAM" id="MobiDB-lite"/>
    </source>
</evidence>
<name>A0A9Q9P966_9MICO</name>
<evidence type="ECO:0008006" key="4">
    <source>
        <dbReference type="Google" id="ProtNLM"/>
    </source>
</evidence>
<protein>
    <recommendedName>
        <fullName evidence="4">Transposase</fullName>
    </recommendedName>
</protein>
<evidence type="ECO:0000313" key="3">
    <source>
        <dbReference type="Proteomes" id="UP001062223"/>
    </source>
</evidence>
<reference evidence="2" key="1">
    <citation type="submission" date="2022-09" db="EMBL/GenBank/DDBJ databases">
        <title>Taxonomy of Curtobacterium flaccumfaciens.</title>
        <authorList>
            <person name="Osdaghi E."/>
            <person name="Taghavi S.M."/>
            <person name="Hamidizade M."/>
            <person name="Abachi H."/>
            <person name="Fazliarab A."/>
            <person name="Baeyen S."/>
            <person name="Portier P."/>
            <person name="Van Vaerenbergh J."/>
            <person name="Jacques M.-A."/>
        </authorList>
    </citation>
    <scope>NUCLEOTIDE SEQUENCE</scope>
    <source>
        <strain evidence="2">AGQB46</strain>
    </source>
</reference>